<evidence type="ECO:0000256" key="5">
    <source>
        <dbReference type="ARBA" id="ARBA00022723"/>
    </source>
</evidence>
<dbReference type="PANTHER" id="PTHR11601">
    <property type="entry name" value="CYSTEINE DESULFURYLASE FAMILY MEMBER"/>
    <property type="match status" value="1"/>
</dbReference>
<dbReference type="EC" id="2.8.1.7" evidence="3"/>
<keyword evidence="7" id="KW-0408">Iron</keyword>
<evidence type="ECO:0000256" key="1">
    <source>
        <dbReference type="ARBA" id="ARBA00001933"/>
    </source>
</evidence>
<dbReference type="PANTHER" id="PTHR11601:SF34">
    <property type="entry name" value="CYSTEINE DESULFURASE"/>
    <property type="match status" value="1"/>
</dbReference>
<accession>A0A024W9E9</accession>
<dbReference type="FunFam" id="3.40.640.10:FF:000003">
    <property type="entry name" value="Cysteine desulfurase IscS"/>
    <property type="match status" value="1"/>
</dbReference>
<organism evidence="11 12">
    <name type="scientific">Plasmodium falciparum Tanzania</name>
    <name type="common">2000708</name>
    <dbReference type="NCBI Taxonomy" id="1036725"/>
    <lineage>
        <taxon>Eukaryota</taxon>
        <taxon>Sar</taxon>
        <taxon>Alveolata</taxon>
        <taxon>Apicomplexa</taxon>
        <taxon>Aconoidasida</taxon>
        <taxon>Haemosporida</taxon>
        <taxon>Plasmodiidae</taxon>
        <taxon>Plasmodium</taxon>
        <taxon>Plasmodium (Laverania)</taxon>
    </lineage>
</organism>
<dbReference type="NCBIfam" id="NF010611">
    <property type="entry name" value="PRK14012.1"/>
    <property type="match status" value="1"/>
</dbReference>
<dbReference type="InterPro" id="IPR015421">
    <property type="entry name" value="PyrdxlP-dep_Trfase_major"/>
</dbReference>
<evidence type="ECO:0000313" key="12">
    <source>
        <dbReference type="Proteomes" id="UP000030708"/>
    </source>
</evidence>
<keyword evidence="5" id="KW-0479">Metal-binding</keyword>
<dbReference type="GO" id="GO:0046872">
    <property type="term" value="F:metal ion binding"/>
    <property type="evidence" value="ECO:0007669"/>
    <property type="project" value="UniProtKB-KW"/>
</dbReference>
<dbReference type="AlphaFoldDB" id="A0A024W9E9"/>
<dbReference type="SUPFAM" id="SSF53383">
    <property type="entry name" value="PLP-dependent transferases"/>
    <property type="match status" value="1"/>
</dbReference>
<protein>
    <recommendedName>
        <fullName evidence="3">cysteine desulfurase</fullName>
        <ecNumber evidence="3">2.8.1.7</ecNumber>
    </recommendedName>
</protein>
<proteinExistence type="inferred from homology"/>
<dbReference type="InterPro" id="IPR020578">
    <property type="entry name" value="Aminotrans_V_PyrdxlP_BS"/>
</dbReference>
<dbReference type="InterPro" id="IPR015424">
    <property type="entry name" value="PyrdxlP-dep_Trfase"/>
</dbReference>
<reference evidence="11 12" key="1">
    <citation type="submission" date="2013-02" db="EMBL/GenBank/DDBJ databases">
        <title>The Genome Annotation of Plasmodium falciparum Tanzania (2000708).</title>
        <authorList>
            <consortium name="The Broad Institute Genome Sequencing Platform"/>
            <consortium name="The Broad Institute Genome Sequencing Center for Infectious Disease"/>
            <person name="Neafsey D."/>
            <person name="Hoffman S."/>
            <person name="Volkman S."/>
            <person name="Rosenthal P."/>
            <person name="Walker B."/>
            <person name="Young S.K."/>
            <person name="Zeng Q."/>
            <person name="Gargeya S."/>
            <person name="Fitzgerald M."/>
            <person name="Haas B."/>
            <person name="Abouelleil A."/>
            <person name="Allen A.W."/>
            <person name="Alvarado L."/>
            <person name="Arachchi H.M."/>
            <person name="Berlin A.M."/>
            <person name="Chapman S.B."/>
            <person name="Gainer-Dewar J."/>
            <person name="Goldberg J."/>
            <person name="Griggs A."/>
            <person name="Gujja S."/>
            <person name="Hansen M."/>
            <person name="Howarth C."/>
            <person name="Imamovic A."/>
            <person name="Ireland A."/>
            <person name="Larimer J."/>
            <person name="McCowan C."/>
            <person name="Murphy C."/>
            <person name="Pearson M."/>
            <person name="Poon T.W."/>
            <person name="Priest M."/>
            <person name="Roberts A."/>
            <person name="Saif S."/>
            <person name="Shea T."/>
            <person name="Sisk P."/>
            <person name="Sykes S."/>
            <person name="Wortman J."/>
            <person name="Nusbaum C."/>
            <person name="Birren B."/>
        </authorList>
    </citation>
    <scope>NUCLEOTIDE SEQUENCE [LARGE SCALE GENOMIC DNA]</scope>
    <source>
        <strain evidence="12">Tanzania (2000708)</strain>
    </source>
</reference>
<dbReference type="Proteomes" id="UP000030708">
    <property type="component" value="Unassembled WGS sequence"/>
</dbReference>
<dbReference type="Pfam" id="PF00266">
    <property type="entry name" value="Aminotran_5"/>
    <property type="match status" value="1"/>
</dbReference>
<dbReference type="InterPro" id="IPR015422">
    <property type="entry name" value="PyrdxlP-dep_Trfase_small"/>
</dbReference>
<dbReference type="EMBL" id="KI926370">
    <property type="protein sequence ID" value="ETW37332.1"/>
    <property type="molecule type" value="Genomic_DNA"/>
</dbReference>
<keyword evidence="8" id="KW-0411">Iron-sulfur</keyword>
<evidence type="ECO:0000256" key="6">
    <source>
        <dbReference type="ARBA" id="ARBA00022898"/>
    </source>
</evidence>
<dbReference type="GO" id="GO:0016226">
    <property type="term" value="P:iron-sulfur cluster assembly"/>
    <property type="evidence" value="ECO:0007669"/>
    <property type="project" value="TreeGrafter"/>
</dbReference>
<keyword evidence="6" id="KW-0663">Pyridoxal phosphate</keyword>
<evidence type="ECO:0000256" key="9">
    <source>
        <dbReference type="RuleBase" id="RU004504"/>
    </source>
</evidence>
<dbReference type="GO" id="GO:0031071">
    <property type="term" value="F:cysteine desulfurase activity"/>
    <property type="evidence" value="ECO:0007669"/>
    <property type="project" value="UniProtKB-EC"/>
</dbReference>
<evidence type="ECO:0000256" key="3">
    <source>
        <dbReference type="ARBA" id="ARBA00012239"/>
    </source>
</evidence>
<reference evidence="11 12" key="2">
    <citation type="submission" date="2013-02" db="EMBL/GenBank/DDBJ databases">
        <title>The Genome Sequence of Plasmodium falciparum Tanzania (2000708).</title>
        <authorList>
            <consortium name="The Broad Institute Genome Sequencing Platform"/>
            <consortium name="The Broad Institute Genome Sequencing Center for Infectious Disease"/>
            <person name="Neafsey D."/>
            <person name="Cheeseman I."/>
            <person name="Volkman S."/>
            <person name="Adams J."/>
            <person name="Walker B."/>
            <person name="Young S.K."/>
            <person name="Zeng Q."/>
            <person name="Gargeya S."/>
            <person name="Fitzgerald M."/>
            <person name="Haas B."/>
            <person name="Abouelleil A."/>
            <person name="Alvarado L."/>
            <person name="Arachchi H.M."/>
            <person name="Berlin A.M."/>
            <person name="Chapman S.B."/>
            <person name="Dewar J."/>
            <person name="Goldberg J."/>
            <person name="Griggs A."/>
            <person name="Gujja S."/>
            <person name="Hansen M."/>
            <person name="Howarth C."/>
            <person name="Imamovic A."/>
            <person name="Larimer J."/>
            <person name="McCowan C."/>
            <person name="Murphy C."/>
            <person name="Neiman D."/>
            <person name="Pearson M."/>
            <person name="Priest M."/>
            <person name="Roberts A."/>
            <person name="Saif S."/>
            <person name="Shea T."/>
            <person name="Sisk P."/>
            <person name="Sykes S."/>
            <person name="Wortman J."/>
            <person name="Nusbaum C."/>
            <person name="Birren B."/>
        </authorList>
    </citation>
    <scope>NUCLEOTIDE SEQUENCE [LARGE SCALE GENOMIC DNA]</scope>
    <source>
        <strain evidence="12">Tanzania (2000708)</strain>
    </source>
</reference>
<name>A0A024W9E9_PLAFA</name>
<evidence type="ECO:0000313" key="11">
    <source>
        <dbReference type="EMBL" id="ETW37332.1"/>
    </source>
</evidence>
<keyword evidence="4" id="KW-0808">Transferase</keyword>
<dbReference type="GO" id="GO:0051536">
    <property type="term" value="F:iron-sulfur cluster binding"/>
    <property type="evidence" value="ECO:0007669"/>
    <property type="project" value="UniProtKB-KW"/>
</dbReference>
<evidence type="ECO:0000256" key="7">
    <source>
        <dbReference type="ARBA" id="ARBA00023004"/>
    </source>
</evidence>
<dbReference type="GO" id="GO:0005739">
    <property type="term" value="C:mitochondrion"/>
    <property type="evidence" value="ECO:0007669"/>
    <property type="project" value="TreeGrafter"/>
</dbReference>
<dbReference type="OrthoDB" id="10250117at2759"/>
<evidence type="ECO:0000256" key="2">
    <source>
        <dbReference type="ARBA" id="ARBA00006490"/>
    </source>
</evidence>
<dbReference type="GO" id="GO:0005829">
    <property type="term" value="C:cytosol"/>
    <property type="evidence" value="ECO:0007669"/>
    <property type="project" value="TreeGrafter"/>
</dbReference>
<gene>
    <name evidence="11" type="ORF">PFTANZ_01945</name>
</gene>
<dbReference type="InterPro" id="IPR000192">
    <property type="entry name" value="Aminotrans_V_dom"/>
</dbReference>
<dbReference type="Gene3D" id="3.40.640.10">
    <property type="entry name" value="Type I PLP-dependent aspartate aminotransferase-like (Major domain)"/>
    <property type="match status" value="1"/>
</dbReference>
<sequence length="553" mass="63262">MKFLQIIKHLKLQNKKNALDNFVNCRTYEHISNINKLFLNNFSSTKEHSEHGQVKHENFLNNTLKYEENSQNGSTNNLKNGKYNMYVSEGNVNINEEKYKDNNISSNNTQYNNNSSNSGILNDEGPLWKEHIDDVVNENKKKKMNRFYLDSQATTMIDPRVLDKMLPYMTYIYGNAHSRNHFFGWESEKAVEDARTNLLNLINGKNNKEIIFTSGATESNNLALIGICTYYNKLNKQKNHIITSQIEHKCILQTCRFLQTKGFEVTYLKPDTNGLVKLDDIKNSIKDNTIMASFIFVNNEIGVIQDIENIGNLCKEKNILFHTDASQAAGKVPIDVQKMNIDLMSMSGHKLYGPKGIGALYIKRKKPNIRLNALIHGGGQERGLRSGTLPTHLIVGFGEAAKVCSLEMNRDEKKVRYFFNYVKDYLTKHLDYIVFNGCQINRYYGNMNISFLFVEGESLLMSLNEIALSSGSACTSSTLEPSYVLRSIGISEDIAHTSIRIGFNRFTTFFEVQQLCINLVKSVERLRSISPLYEMELEKKNPSNDDIPKFIWT</sequence>
<evidence type="ECO:0000259" key="10">
    <source>
        <dbReference type="Pfam" id="PF00266"/>
    </source>
</evidence>
<evidence type="ECO:0000256" key="4">
    <source>
        <dbReference type="ARBA" id="ARBA00022679"/>
    </source>
</evidence>
<comment type="cofactor">
    <cofactor evidence="1 9">
        <name>pyridoxal 5'-phosphate</name>
        <dbReference type="ChEBI" id="CHEBI:597326"/>
    </cofactor>
</comment>
<dbReference type="Gene3D" id="3.90.1150.10">
    <property type="entry name" value="Aspartate Aminotransferase, domain 1"/>
    <property type="match status" value="1"/>
</dbReference>
<dbReference type="eggNOG" id="KOG1549">
    <property type="taxonomic scope" value="Eukaryota"/>
</dbReference>
<comment type="similarity">
    <text evidence="2">Belongs to the class-V pyridoxal-phosphate-dependent aminotransferase family. NifS/IscS subfamily.</text>
</comment>
<feature type="domain" description="Aminotransferase class V" evidence="10">
    <location>
        <begin position="148"/>
        <end position="515"/>
    </location>
</feature>
<dbReference type="PROSITE" id="PS00595">
    <property type="entry name" value="AA_TRANSFER_CLASS_5"/>
    <property type="match status" value="1"/>
</dbReference>
<evidence type="ECO:0000256" key="8">
    <source>
        <dbReference type="ARBA" id="ARBA00023014"/>
    </source>
</evidence>